<feature type="compositionally biased region" description="Basic and acidic residues" evidence="1">
    <location>
        <begin position="238"/>
        <end position="251"/>
    </location>
</feature>
<feature type="region of interest" description="Disordered" evidence="1">
    <location>
        <begin position="525"/>
        <end position="548"/>
    </location>
</feature>
<reference evidence="2" key="2">
    <citation type="submission" date="2017-10" db="EMBL/GenBank/DDBJ databases">
        <title>Ladona fulva Genome sequencing and assembly.</title>
        <authorList>
            <person name="Murali S."/>
            <person name="Richards S."/>
            <person name="Bandaranaike D."/>
            <person name="Bellair M."/>
            <person name="Blankenburg K."/>
            <person name="Chao H."/>
            <person name="Dinh H."/>
            <person name="Doddapaneni H."/>
            <person name="Dugan-Rocha S."/>
            <person name="Elkadiri S."/>
            <person name="Gnanaolivu R."/>
            <person name="Hernandez B."/>
            <person name="Skinner E."/>
            <person name="Javaid M."/>
            <person name="Lee S."/>
            <person name="Li M."/>
            <person name="Ming W."/>
            <person name="Munidasa M."/>
            <person name="Muniz J."/>
            <person name="Nguyen L."/>
            <person name="Hughes D."/>
            <person name="Osuji N."/>
            <person name="Pu L.-L."/>
            <person name="Puazo M."/>
            <person name="Qu C."/>
            <person name="Quiroz J."/>
            <person name="Raj R."/>
            <person name="Weissenberger G."/>
            <person name="Xin Y."/>
            <person name="Zou X."/>
            <person name="Han Y."/>
            <person name="Worley K."/>
            <person name="Muzny D."/>
            <person name="Gibbs R."/>
        </authorList>
    </citation>
    <scope>NUCLEOTIDE SEQUENCE</scope>
    <source>
        <strain evidence="2">Sampled in the wild</strain>
    </source>
</reference>
<reference evidence="2" key="1">
    <citation type="submission" date="2013-04" db="EMBL/GenBank/DDBJ databases">
        <authorList>
            <person name="Qu J."/>
            <person name="Murali S.C."/>
            <person name="Bandaranaike D."/>
            <person name="Bellair M."/>
            <person name="Blankenburg K."/>
            <person name="Chao H."/>
            <person name="Dinh H."/>
            <person name="Doddapaneni H."/>
            <person name="Downs B."/>
            <person name="Dugan-Rocha S."/>
            <person name="Elkadiri S."/>
            <person name="Gnanaolivu R.D."/>
            <person name="Hernandez B."/>
            <person name="Javaid M."/>
            <person name="Jayaseelan J.C."/>
            <person name="Lee S."/>
            <person name="Li M."/>
            <person name="Ming W."/>
            <person name="Munidasa M."/>
            <person name="Muniz J."/>
            <person name="Nguyen L."/>
            <person name="Ongeri F."/>
            <person name="Osuji N."/>
            <person name="Pu L.-L."/>
            <person name="Puazo M."/>
            <person name="Qu C."/>
            <person name="Quiroz J."/>
            <person name="Raj R."/>
            <person name="Weissenberger G."/>
            <person name="Xin Y."/>
            <person name="Zou X."/>
            <person name="Han Y."/>
            <person name="Richards S."/>
            <person name="Worley K."/>
            <person name="Muzny D."/>
            <person name="Gibbs R."/>
        </authorList>
    </citation>
    <scope>NUCLEOTIDE SEQUENCE</scope>
    <source>
        <strain evidence="2">Sampled in the wild</strain>
    </source>
</reference>
<feature type="region of interest" description="Disordered" evidence="1">
    <location>
        <begin position="77"/>
        <end position="97"/>
    </location>
</feature>
<feature type="compositionally biased region" description="Basic and acidic residues" evidence="1">
    <location>
        <begin position="370"/>
        <end position="384"/>
    </location>
</feature>
<sequence>MAVLYANDVGDGADDGEDEDETNSMASGSIISQTDSQVSGMIRRGCLNQSPYQTLVDKYEALLQVQRKQALSHVGNRHPNLVNSHLTPQNGGDSHPLSLQEELQMSGDFSGPQSLLLPEEDDLEEDFEVDDVDQERPRTGIDNSNENAKVNQSAKEEPKAVTHSGVVTSTPNTSTITNANSSNHTSNQDSLFFSEAETASSGFSDDPVRCVHRSTQTDECLLPHHHPSPKSSEGTNTDVEKSNKKDADSMSRRGTLLCSITEGEDCYVSIYDEALPPTKSRFVKNHPTREVGSGKPSDANGIVGDKQSVGESPENRRQMFREIFAVLKRTLMEARESSHLDEVVDVTQKTAPAEVSEPPSTEAKVTPAEENTKGAQEELKEDGIKLTPYRKASRDDMERVGSGRKGKRGEGRRRGGSNHADKADKTDAKQEEEAKPSLPAEPSESSMSADESQSQTSVKRRHHRRGRNAGKALLVAAVTGNHQRSQGEGNERCSWPLGGPSTAPSPSAEMARLMRLERSYADALRLGAPRKETPHVWGRGGSNYRGGK</sequence>
<dbReference type="AlphaFoldDB" id="A0A8K0K7R2"/>
<evidence type="ECO:0000313" key="2">
    <source>
        <dbReference type="EMBL" id="KAG8227473.1"/>
    </source>
</evidence>
<dbReference type="Proteomes" id="UP000792457">
    <property type="component" value="Unassembled WGS sequence"/>
</dbReference>
<feature type="compositionally biased region" description="Polar residues" evidence="1">
    <location>
        <begin position="23"/>
        <end position="36"/>
    </location>
</feature>
<organism evidence="2 3">
    <name type="scientific">Ladona fulva</name>
    <name type="common">Scarce chaser dragonfly</name>
    <name type="synonym">Libellula fulva</name>
    <dbReference type="NCBI Taxonomy" id="123851"/>
    <lineage>
        <taxon>Eukaryota</taxon>
        <taxon>Metazoa</taxon>
        <taxon>Ecdysozoa</taxon>
        <taxon>Arthropoda</taxon>
        <taxon>Hexapoda</taxon>
        <taxon>Insecta</taxon>
        <taxon>Pterygota</taxon>
        <taxon>Palaeoptera</taxon>
        <taxon>Odonata</taxon>
        <taxon>Epiprocta</taxon>
        <taxon>Anisoptera</taxon>
        <taxon>Libelluloidea</taxon>
        <taxon>Libellulidae</taxon>
        <taxon>Ladona</taxon>
    </lineage>
</organism>
<feature type="compositionally biased region" description="Low complexity" evidence="1">
    <location>
        <begin position="436"/>
        <end position="454"/>
    </location>
</feature>
<feature type="compositionally biased region" description="Basic and acidic residues" evidence="1">
    <location>
        <begin position="392"/>
        <end position="401"/>
    </location>
</feature>
<feature type="compositionally biased region" description="Basic residues" evidence="1">
    <location>
        <begin position="458"/>
        <end position="468"/>
    </location>
</feature>
<proteinExistence type="predicted"/>
<feature type="region of interest" description="Disordered" evidence="1">
    <location>
        <begin position="281"/>
        <end position="314"/>
    </location>
</feature>
<feature type="compositionally biased region" description="Basic and acidic residues" evidence="1">
    <location>
        <begin position="408"/>
        <end position="435"/>
    </location>
</feature>
<feature type="region of interest" description="Disordered" evidence="1">
    <location>
        <begin position="219"/>
        <end position="252"/>
    </location>
</feature>
<feature type="region of interest" description="Disordered" evidence="1">
    <location>
        <begin position="344"/>
        <end position="507"/>
    </location>
</feature>
<gene>
    <name evidence="2" type="ORF">J437_LFUL002362</name>
</gene>
<dbReference type="OrthoDB" id="10059415at2759"/>
<feature type="compositionally biased region" description="Polar residues" evidence="1">
    <location>
        <begin position="81"/>
        <end position="92"/>
    </location>
</feature>
<dbReference type="EMBL" id="KZ308325">
    <property type="protein sequence ID" value="KAG8227473.1"/>
    <property type="molecule type" value="Genomic_DNA"/>
</dbReference>
<evidence type="ECO:0000256" key="1">
    <source>
        <dbReference type="SAM" id="MobiDB-lite"/>
    </source>
</evidence>
<feature type="compositionally biased region" description="Gly residues" evidence="1">
    <location>
        <begin position="538"/>
        <end position="548"/>
    </location>
</feature>
<feature type="region of interest" description="Disordered" evidence="1">
    <location>
        <begin position="1"/>
        <end position="36"/>
    </location>
</feature>
<name>A0A8K0K7R2_LADFU</name>
<accession>A0A8K0K7R2</accession>
<protein>
    <submittedName>
        <fullName evidence="2">Uncharacterized protein</fullName>
    </submittedName>
</protein>
<keyword evidence="3" id="KW-1185">Reference proteome</keyword>
<evidence type="ECO:0000313" key="3">
    <source>
        <dbReference type="Proteomes" id="UP000792457"/>
    </source>
</evidence>
<feature type="compositionally biased region" description="Polar residues" evidence="1">
    <location>
        <begin position="141"/>
        <end position="153"/>
    </location>
</feature>
<comment type="caution">
    <text evidence="2">The sequence shown here is derived from an EMBL/GenBank/DDBJ whole genome shotgun (WGS) entry which is preliminary data.</text>
</comment>
<feature type="compositionally biased region" description="Low complexity" evidence="1">
    <location>
        <begin position="168"/>
        <end position="187"/>
    </location>
</feature>
<feature type="compositionally biased region" description="Acidic residues" evidence="1">
    <location>
        <begin position="11"/>
        <end position="22"/>
    </location>
</feature>
<feature type="region of interest" description="Disordered" evidence="1">
    <location>
        <begin position="128"/>
        <end position="187"/>
    </location>
</feature>